<gene>
    <name evidence="2" type="ORF">WKI299_LOCUS8699</name>
</gene>
<evidence type="ECO:0000259" key="1">
    <source>
        <dbReference type="Pfam" id="PF10683"/>
    </source>
</evidence>
<dbReference type="InterPro" id="IPR018473">
    <property type="entry name" value="Hermes_transposase_DNA-db"/>
</dbReference>
<comment type="caution">
    <text evidence="2">The sequence shown here is derived from an EMBL/GenBank/DDBJ whole genome shotgun (WGS) entry which is preliminary data.</text>
</comment>
<sequence length="248" mass="28180">MTTPTIYNKQQLSKMIENKNPTVSFVKPKHTKSNKWDNYLQIFVNDCAQHFISCLKCHSILAWKPNDGTNVMEKHNKACKQQFSSSSSQPSIESFHPKNCICCALDCLPFNFVRGDGFNGLVEVLIKTTRPLGSAAAIDDLIPDPTTISKEIDKIYNLCKERLMSYLTTINHFVFTQDPSLGMTHLGTVDFWSESKIKIHYGGVILHTYSEKHGLLVFVLACKPYDLAKQSADNIRLFTELYRLAHKE</sequence>
<dbReference type="Gene3D" id="1.10.10.1070">
    <property type="entry name" value="Zinc finger, BED domain-containing"/>
    <property type="match status" value="1"/>
</dbReference>
<dbReference type="Proteomes" id="UP000663856">
    <property type="component" value="Unassembled WGS sequence"/>
</dbReference>
<dbReference type="SUPFAM" id="SSF140996">
    <property type="entry name" value="Hermes dimerisation domain"/>
    <property type="match status" value="1"/>
</dbReference>
<accession>A0A816P2N6</accession>
<dbReference type="AlphaFoldDB" id="A0A816P2N6"/>
<protein>
    <recommendedName>
        <fullName evidence="1">Hermes trasposase DNA-binding domain-containing protein</fullName>
    </recommendedName>
</protein>
<reference evidence="2" key="1">
    <citation type="submission" date="2021-02" db="EMBL/GenBank/DDBJ databases">
        <authorList>
            <person name="Nowell W R."/>
        </authorList>
    </citation>
    <scope>NUCLEOTIDE SEQUENCE</scope>
</reference>
<evidence type="ECO:0000313" key="2">
    <source>
        <dbReference type="EMBL" id="CAF2043292.1"/>
    </source>
</evidence>
<organism evidence="2 3">
    <name type="scientific">Rotaria magnacalcarata</name>
    <dbReference type="NCBI Taxonomy" id="392030"/>
    <lineage>
        <taxon>Eukaryota</taxon>
        <taxon>Metazoa</taxon>
        <taxon>Spiralia</taxon>
        <taxon>Gnathifera</taxon>
        <taxon>Rotifera</taxon>
        <taxon>Eurotatoria</taxon>
        <taxon>Bdelloidea</taxon>
        <taxon>Philodinida</taxon>
        <taxon>Philodinidae</taxon>
        <taxon>Rotaria</taxon>
    </lineage>
</organism>
<dbReference type="EMBL" id="CAJNRF010002815">
    <property type="protein sequence ID" value="CAF2043292.1"/>
    <property type="molecule type" value="Genomic_DNA"/>
</dbReference>
<proteinExistence type="predicted"/>
<dbReference type="Pfam" id="PF10683">
    <property type="entry name" value="DBD_Tnp_Hermes"/>
    <property type="match status" value="1"/>
</dbReference>
<name>A0A816P2N6_9BILA</name>
<evidence type="ECO:0000313" key="3">
    <source>
        <dbReference type="Proteomes" id="UP000663856"/>
    </source>
</evidence>
<feature type="domain" description="Hermes trasposase DNA-binding" evidence="1">
    <location>
        <begin position="106"/>
        <end position="147"/>
    </location>
</feature>